<sequence length="855" mass="98640">MSACGSSSGFGFMSNTVDAGPKVLGDFTEKSSNSVGNLQSLITQSHLGLIELQRETEQEIIRVQQQLRSVRLQQKVLCCDAPGPELQTEAEKSTNTETCTCFSGNKQELPRCIVGKAAHAERLRFREQALVALLSMLGEDIQRYRQESTRLDHLTDRLTNGMPGKSQLDTSMDFQFDREKQLDRPPSEDEPGTPKRPPNPRYQLFLGTDRFGNGASGPGGPLGTGANGTISKTSITRRSMESLMSKDWDSSSDKTESPPRVFNSPYSTVSVEYNPAGRMSEYKSPELLSPATSELNLFGLNRSLSPVTTPTLQSPRPRFSYDSLTRRRDQTPPSQMLMRNSLPNKRNYIEELTKQLDTCQRRNQFLEAESIELEKERTQIRFEMRGLLVNNEDLLRMNTQLQGDLKRMRDRIVELESNNNVMVERFRQMEVELKEAREVMVEANTQEYAFNFLQQSLKNKIQDAEEALEKQTQHTQMLSEKLWLAERNLEELELEKETKGKKAVELGTSVQTLETELAEALQQASQASTELSLQQKLRMDAQMRVEELEESILEKDQEVLRLQQIVSRLQGEVSDKLLEKEHSLEEEIQLREKAQLQCKQAERMVEDLQMELQTVTQNRDDLSKQVKQVQENLIDLETDLEEMQENEQRWAGKHKKALEQCEQLQLKLIQEKDLNDKLECEKVILERQIRELNGEIEELQNNRVHEHVITKAETRAKELENALRAEERSKVGLNNTISKLERKNNELTEQLDEEHRLSNEQKDLMTQRMRSLKRQLNEAEEQGSRRDSQYRHTQRELAEERETTARLQKQLMELQLQMKRKDSMKIRQTLDNLKLDLSVDEDDDPKPAETSSAQN</sequence>
<dbReference type="PANTHER" id="PTHR46349:SF2">
    <property type="entry name" value="CINGULIN-LIKE PROTEIN 1"/>
    <property type="match status" value="1"/>
</dbReference>
<feature type="compositionally biased region" description="Basic and acidic residues" evidence="2">
    <location>
        <begin position="753"/>
        <end position="765"/>
    </location>
</feature>
<feature type="region of interest" description="Disordered" evidence="2">
    <location>
        <begin position="178"/>
        <end position="263"/>
    </location>
</feature>
<dbReference type="InterPro" id="IPR002928">
    <property type="entry name" value="Myosin_tail"/>
</dbReference>
<dbReference type="GO" id="GO:0005923">
    <property type="term" value="C:bicellular tight junction"/>
    <property type="evidence" value="ECO:0007669"/>
    <property type="project" value="TreeGrafter"/>
</dbReference>
<feature type="compositionally biased region" description="Gly residues" evidence="2">
    <location>
        <begin position="214"/>
        <end position="226"/>
    </location>
</feature>
<feature type="region of interest" description="Disordered" evidence="2">
    <location>
        <begin position="306"/>
        <end position="334"/>
    </location>
</feature>
<evidence type="ECO:0000313" key="5">
    <source>
        <dbReference type="Proteomes" id="UP001501920"/>
    </source>
</evidence>
<dbReference type="GO" id="GO:0016459">
    <property type="term" value="C:myosin complex"/>
    <property type="evidence" value="ECO:0007669"/>
    <property type="project" value="InterPro"/>
</dbReference>
<dbReference type="Ensembl" id="ENSPNAT00000055508.1">
    <property type="protein sequence ID" value="ENSPNAP00000051779.1"/>
    <property type="gene ID" value="ENSPNAG00000018153.2"/>
</dbReference>
<evidence type="ECO:0000313" key="4">
    <source>
        <dbReference type="Ensembl" id="ENSPNAP00000051779.1"/>
    </source>
</evidence>
<name>A0AAR2JNK5_PYGNA</name>
<reference evidence="4 5" key="1">
    <citation type="submission" date="2020-10" db="EMBL/GenBank/DDBJ databases">
        <title>Pygocentrus nattereri (red-bellied piranha) genome, fPygNat1, primary haplotype.</title>
        <authorList>
            <person name="Myers G."/>
            <person name="Meyer A."/>
            <person name="Karagic N."/>
            <person name="Pippel M."/>
            <person name="Winkler S."/>
            <person name="Tracey A."/>
            <person name="Wood J."/>
            <person name="Formenti G."/>
            <person name="Howe K."/>
            <person name="Fedrigo O."/>
            <person name="Jarvis E.D."/>
        </authorList>
    </citation>
    <scope>NUCLEOTIDE SEQUENCE [LARGE SCALE GENOMIC DNA]</scope>
</reference>
<organism evidence="4 5">
    <name type="scientific">Pygocentrus nattereri</name>
    <name type="common">Red-bellied piranha</name>
    <dbReference type="NCBI Taxonomy" id="42514"/>
    <lineage>
        <taxon>Eukaryota</taxon>
        <taxon>Metazoa</taxon>
        <taxon>Chordata</taxon>
        <taxon>Craniata</taxon>
        <taxon>Vertebrata</taxon>
        <taxon>Euteleostomi</taxon>
        <taxon>Actinopterygii</taxon>
        <taxon>Neopterygii</taxon>
        <taxon>Teleostei</taxon>
        <taxon>Ostariophysi</taxon>
        <taxon>Characiformes</taxon>
        <taxon>Characoidei</taxon>
        <taxon>Pygocentrus</taxon>
    </lineage>
</organism>
<evidence type="ECO:0000256" key="2">
    <source>
        <dbReference type="SAM" id="MobiDB-lite"/>
    </source>
</evidence>
<feature type="compositionally biased region" description="Basic and acidic residues" evidence="2">
    <location>
        <begin position="782"/>
        <end position="803"/>
    </location>
</feature>
<dbReference type="Proteomes" id="UP001501920">
    <property type="component" value="Chromosome 16"/>
</dbReference>
<proteinExistence type="predicted"/>
<feature type="compositionally biased region" description="Basic and acidic residues" evidence="2">
    <location>
        <begin position="238"/>
        <end position="257"/>
    </location>
</feature>
<dbReference type="GO" id="GO:0150105">
    <property type="term" value="P:protein localization to cell-cell junction"/>
    <property type="evidence" value="ECO:0007669"/>
    <property type="project" value="TreeGrafter"/>
</dbReference>
<dbReference type="AlphaFoldDB" id="A0AAR2JNK5"/>
<dbReference type="PANTHER" id="PTHR46349">
    <property type="entry name" value="CINGULIN-LIKE PROTEIN 1-RELATED"/>
    <property type="match status" value="1"/>
</dbReference>
<feature type="region of interest" description="Disordered" evidence="2">
    <location>
        <begin position="744"/>
        <end position="803"/>
    </location>
</feature>
<evidence type="ECO:0000256" key="1">
    <source>
        <dbReference type="ARBA" id="ARBA00023054"/>
    </source>
</evidence>
<keyword evidence="1" id="KW-0175">Coiled coil</keyword>
<reference evidence="4" key="3">
    <citation type="submission" date="2025-09" db="UniProtKB">
        <authorList>
            <consortium name="Ensembl"/>
        </authorList>
    </citation>
    <scope>IDENTIFICATION</scope>
</reference>
<dbReference type="Pfam" id="PF01576">
    <property type="entry name" value="Myosin_tail_1"/>
    <property type="match status" value="1"/>
</dbReference>
<dbReference type="GeneTree" id="ENSGT00940000167600"/>
<reference evidence="4" key="2">
    <citation type="submission" date="2025-08" db="UniProtKB">
        <authorList>
            <consortium name="Ensembl"/>
        </authorList>
    </citation>
    <scope>IDENTIFICATION</scope>
</reference>
<evidence type="ECO:0000259" key="3">
    <source>
        <dbReference type="Pfam" id="PF01576"/>
    </source>
</evidence>
<feature type="region of interest" description="Disordered" evidence="2">
    <location>
        <begin position="832"/>
        <end position="855"/>
    </location>
</feature>
<accession>A0AAR2JNK5</accession>
<protein>
    <recommendedName>
        <fullName evidence="3">Myosin tail domain-containing protein</fullName>
    </recommendedName>
</protein>
<feature type="compositionally biased region" description="Basic and acidic residues" evidence="2">
    <location>
        <begin position="178"/>
        <end position="187"/>
    </location>
</feature>
<keyword evidence="5" id="KW-1185">Reference proteome</keyword>
<feature type="domain" description="Myosin tail" evidence="3">
    <location>
        <begin position="589"/>
        <end position="815"/>
    </location>
</feature>